<accession>A0A0K2T6B1</accession>
<proteinExistence type="predicted"/>
<feature type="region of interest" description="Disordered" evidence="1">
    <location>
        <begin position="1"/>
        <end position="25"/>
    </location>
</feature>
<organism evidence="2">
    <name type="scientific">Lepeophtheirus salmonis</name>
    <name type="common">Salmon louse</name>
    <name type="synonym">Caligus salmonis</name>
    <dbReference type="NCBI Taxonomy" id="72036"/>
    <lineage>
        <taxon>Eukaryota</taxon>
        <taxon>Metazoa</taxon>
        <taxon>Ecdysozoa</taxon>
        <taxon>Arthropoda</taxon>
        <taxon>Crustacea</taxon>
        <taxon>Multicrustacea</taxon>
        <taxon>Hexanauplia</taxon>
        <taxon>Copepoda</taxon>
        <taxon>Siphonostomatoida</taxon>
        <taxon>Caligidae</taxon>
        <taxon>Lepeophtheirus</taxon>
    </lineage>
</organism>
<evidence type="ECO:0000313" key="2">
    <source>
        <dbReference type="EMBL" id="CDW21122.1"/>
    </source>
</evidence>
<sequence length="76" mass="8457">MHTAIPSSVTPKQLTRLSCPANTPTRSSLRVSHILTLKSSYPAMRSLPDFEKATLVTPQMILSCEYCANSWSERMS</sequence>
<name>A0A0K2T6B1_LEPSM</name>
<reference evidence="2" key="1">
    <citation type="submission" date="2014-05" db="EMBL/GenBank/DDBJ databases">
        <authorList>
            <person name="Chronopoulou M."/>
        </authorList>
    </citation>
    <scope>NUCLEOTIDE SEQUENCE</scope>
    <source>
        <tissue evidence="2">Whole organism</tissue>
    </source>
</reference>
<protein>
    <submittedName>
        <fullName evidence="2">Uncharacterized protein</fullName>
    </submittedName>
</protein>
<evidence type="ECO:0000256" key="1">
    <source>
        <dbReference type="SAM" id="MobiDB-lite"/>
    </source>
</evidence>
<dbReference type="AlphaFoldDB" id="A0A0K2T6B1"/>
<dbReference type="EMBL" id="HACA01003761">
    <property type="protein sequence ID" value="CDW21122.1"/>
    <property type="molecule type" value="Transcribed_RNA"/>
</dbReference>